<keyword evidence="6" id="KW-0539">Nucleus</keyword>
<accession>A0ABD0NNV3</accession>
<evidence type="ECO:0000256" key="4">
    <source>
        <dbReference type="ARBA" id="ARBA00023015"/>
    </source>
</evidence>
<name>A0ABD0NNV3_CIRMR</name>
<evidence type="ECO:0000313" key="8">
    <source>
        <dbReference type="EMBL" id="KAL0163634.1"/>
    </source>
</evidence>
<organism evidence="8 9">
    <name type="scientific">Cirrhinus mrigala</name>
    <name type="common">Mrigala</name>
    <dbReference type="NCBI Taxonomy" id="683832"/>
    <lineage>
        <taxon>Eukaryota</taxon>
        <taxon>Metazoa</taxon>
        <taxon>Chordata</taxon>
        <taxon>Craniata</taxon>
        <taxon>Vertebrata</taxon>
        <taxon>Euteleostomi</taxon>
        <taxon>Actinopterygii</taxon>
        <taxon>Neopterygii</taxon>
        <taxon>Teleostei</taxon>
        <taxon>Ostariophysi</taxon>
        <taxon>Cypriniformes</taxon>
        <taxon>Cyprinidae</taxon>
        <taxon>Labeoninae</taxon>
        <taxon>Labeonini</taxon>
        <taxon>Cirrhinus</taxon>
    </lineage>
</organism>
<evidence type="ECO:0000256" key="5">
    <source>
        <dbReference type="ARBA" id="ARBA00023163"/>
    </source>
</evidence>
<evidence type="ECO:0000256" key="3">
    <source>
        <dbReference type="ARBA" id="ARBA00019696"/>
    </source>
</evidence>
<comment type="similarity">
    <text evidence="2">Belongs to the Mediator complex subunit 23 family.</text>
</comment>
<comment type="caution">
    <text evidence="8">The sequence shown here is derived from an EMBL/GenBank/DDBJ whole genome shotgun (WGS) entry which is preliminary data.</text>
</comment>
<gene>
    <name evidence="8" type="ORF">M9458_039387</name>
</gene>
<dbReference type="PANTHER" id="PTHR12691:SF10">
    <property type="entry name" value="MEDIATOR OF RNA POLYMERASE II TRANSCRIPTION SUBUNIT 23"/>
    <property type="match status" value="1"/>
</dbReference>
<comment type="subcellular location">
    <subcellularLocation>
        <location evidence="1">Nucleus</location>
    </subcellularLocation>
</comment>
<evidence type="ECO:0000256" key="7">
    <source>
        <dbReference type="ARBA" id="ARBA00031961"/>
    </source>
</evidence>
<dbReference type="PANTHER" id="PTHR12691">
    <property type="entry name" value="MEDIATOR OF RNA POLYMERASE II TRANSCRIPTION SUBUNIT 23"/>
    <property type="match status" value="1"/>
</dbReference>
<dbReference type="AlphaFoldDB" id="A0ABD0NNV3"/>
<dbReference type="Proteomes" id="UP001529510">
    <property type="component" value="Unassembled WGS sequence"/>
</dbReference>
<evidence type="ECO:0000256" key="6">
    <source>
        <dbReference type="ARBA" id="ARBA00023242"/>
    </source>
</evidence>
<feature type="non-terminal residue" evidence="8">
    <location>
        <position position="57"/>
    </location>
</feature>
<evidence type="ECO:0000313" key="9">
    <source>
        <dbReference type="Proteomes" id="UP001529510"/>
    </source>
</evidence>
<proteinExistence type="inferred from homology"/>
<keyword evidence="5" id="KW-0804">Transcription</keyword>
<keyword evidence="4" id="KW-0805">Transcription regulation</keyword>
<dbReference type="InterPro" id="IPR021629">
    <property type="entry name" value="Mediator_Med23"/>
</dbReference>
<feature type="non-terminal residue" evidence="8">
    <location>
        <position position="1"/>
    </location>
</feature>
<evidence type="ECO:0000256" key="1">
    <source>
        <dbReference type="ARBA" id="ARBA00004123"/>
    </source>
</evidence>
<sequence length="57" mass="6501">RIGARALVAHVRTFADFLVYEFSTSAGGQQLNKCIEILNDMVWKYNIVTLDRLILCL</sequence>
<dbReference type="EMBL" id="JAMKFB020000020">
    <property type="protein sequence ID" value="KAL0163634.1"/>
    <property type="molecule type" value="Genomic_DNA"/>
</dbReference>
<dbReference type="Pfam" id="PF11573">
    <property type="entry name" value="Med23"/>
    <property type="match status" value="1"/>
</dbReference>
<dbReference type="GO" id="GO:0005634">
    <property type="term" value="C:nucleus"/>
    <property type="evidence" value="ECO:0007669"/>
    <property type="project" value="UniProtKB-SubCell"/>
</dbReference>
<protein>
    <recommendedName>
        <fullName evidence="3">Mediator of RNA polymerase II transcription subunit 23</fullName>
    </recommendedName>
    <alternativeName>
        <fullName evidence="7">Mediator complex subunit 23</fullName>
    </alternativeName>
</protein>
<evidence type="ECO:0000256" key="2">
    <source>
        <dbReference type="ARBA" id="ARBA00010222"/>
    </source>
</evidence>
<keyword evidence="9" id="KW-1185">Reference proteome</keyword>
<reference evidence="8 9" key="1">
    <citation type="submission" date="2024-05" db="EMBL/GenBank/DDBJ databases">
        <title>Genome sequencing and assembly of Indian major carp, Cirrhinus mrigala (Hamilton, 1822).</title>
        <authorList>
            <person name="Mohindra V."/>
            <person name="Chowdhury L.M."/>
            <person name="Lal K."/>
            <person name="Jena J.K."/>
        </authorList>
    </citation>
    <scope>NUCLEOTIDE SEQUENCE [LARGE SCALE GENOMIC DNA]</scope>
    <source>
        <strain evidence="8">CM1030</strain>
        <tissue evidence="8">Blood</tissue>
    </source>
</reference>